<evidence type="ECO:0000313" key="3">
    <source>
        <dbReference type="Proteomes" id="UP000649739"/>
    </source>
</evidence>
<gene>
    <name evidence="2" type="ORF">GCM10010123_01660</name>
</gene>
<dbReference type="Gene3D" id="3.40.630.10">
    <property type="entry name" value="Zn peptidases"/>
    <property type="match status" value="1"/>
</dbReference>
<dbReference type="EMBL" id="BMQB01000001">
    <property type="protein sequence ID" value="GGJ75317.1"/>
    <property type="molecule type" value="Genomic_DNA"/>
</dbReference>
<evidence type="ECO:0000259" key="1">
    <source>
        <dbReference type="Pfam" id="PF04389"/>
    </source>
</evidence>
<organism evidence="2 3">
    <name type="scientific">Pilimelia anulata</name>
    <dbReference type="NCBI Taxonomy" id="53371"/>
    <lineage>
        <taxon>Bacteria</taxon>
        <taxon>Bacillati</taxon>
        <taxon>Actinomycetota</taxon>
        <taxon>Actinomycetes</taxon>
        <taxon>Micromonosporales</taxon>
        <taxon>Micromonosporaceae</taxon>
        <taxon>Pilimelia</taxon>
    </lineage>
</organism>
<reference evidence="2" key="2">
    <citation type="submission" date="2020-09" db="EMBL/GenBank/DDBJ databases">
        <authorList>
            <person name="Sun Q."/>
            <person name="Ohkuma M."/>
        </authorList>
    </citation>
    <scope>NUCLEOTIDE SEQUENCE</scope>
    <source>
        <strain evidence="2">JCM 3090</strain>
    </source>
</reference>
<dbReference type="SUPFAM" id="SSF53187">
    <property type="entry name" value="Zn-dependent exopeptidases"/>
    <property type="match status" value="1"/>
</dbReference>
<reference evidence="2" key="1">
    <citation type="journal article" date="2014" name="Int. J. Syst. Evol. Microbiol.">
        <title>Complete genome sequence of Corynebacterium casei LMG S-19264T (=DSM 44701T), isolated from a smear-ripened cheese.</title>
        <authorList>
            <consortium name="US DOE Joint Genome Institute (JGI-PGF)"/>
            <person name="Walter F."/>
            <person name="Albersmeier A."/>
            <person name="Kalinowski J."/>
            <person name="Ruckert C."/>
        </authorList>
    </citation>
    <scope>NUCLEOTIDE SEQUENCE</scope>
    <source>
        <strain evidence="2">JCM 3090</strain>
    </source>
</reference>
<feature type="domain" description="Peptidase M28" evidence="1">
    <location>
        <begin position="240"/>
        <end position="426"/>
    </location>
</feature>
<proteinExistence type="predicted"/>
<accession>A0A8J3B3B3</accession>
<dbReference type="InterPro" id="IPR007484">
    <property type="entry name" value="Peptidase_M28"/>
</dbReference>
<name>A0A8J3B3B3_9ACTN</name>
<evidence type="ECO:0000313" key="2">
    <source>
        <dbReference type="EMBL" id="GGJ75317.1"/>
    </source>
</evidence>
<sequence length="616" mass="65360">MQMPELALCYRQAITHDQLRHDLTTVAGIDRLQGSHGLNNLADDIADRAAACGLDVQVRRYQPGAPDARWWNYTAPQAGSPRAASLTILGETGPVTSYPLDPCTLARGSASTPPSGIRAPLIDLARTPQPRVPGAFVISPPLGRFALRTLVEQLHDWGAIGLALRSTRREGCDDTVIDRMELPDGCPLVGFSVSASQSNRLQAAAANNGHVHVHAEHDPAAPMPLVYARRRHRTGGQLGVLIAHLCHPAPGADDNASGVAALLSIARAAHHIYGPDRGPNLAFLWAPEMVGTAAYLHDIADHPDHKPAFALSLDMLGGDPNICGGVLTIEQSPDHLPAPLAGALEAAARAVSPAAVSYSTAVQLPTWPRAVVPFVGASDHLLFADRSIGIPAAHITRLPNRFHHTSHDTTATISYPELHRAAVTTAVAVTALSTGGPALAQVIDAVADLGCRRLTALIISADGANTTAEDLRHTAEVADGALRTLQLWHPTMLTDINHTRAHLADIADRLIPSGETAPSTDSATAAVPLRRWQGPWNLHNLDHALSRDGRTRLARLLVGGAADYARLVAVAHSIDDQHNVAQIAARAARITALTVHPAHAHALLDVMAEAEWIAWQ</sequence>
<dbReference type="Proteomes" id="UP000649739">
    <property type="component" value="Unassembled WGS sequence"/>
</dbReference>
<protein>
    <recommendedName>
        <fullName evidence="1">Peptidase M28 domain-containing protein</fullName>
    </recommendedName>
</protein>
<keyword evidence="3" id="KW-1185">Reference proteome</keyword>
<dbReference type="AlphaFoldDB" id="A0A8J3B3B3"/>
<dbReference type="Pfam" id="PF04389">
    <property type="entry name" value="Peptidase_M28"/>
    <property type="match status" value="1"/>
</dbReference>
<comment type="caution">
    <text evidence="2">The sequence shown here is derived from an EMBL/GenBank/DDBJ whole genome shotgun (WGS) entry which is preliminary data.</text>
</comment>